<evidence type="ECO:0000256" key="1">
    <source>
        <dbReference type="SAM" id="MobiDB-lite"/>
    </source>
</evidence>
<gene>
    <name evidence="2" type="ORF">ACKI1S_21430</name>
</gene>
<evidence type="ECO:0000313" key="2">
    <source>
        <dbReference type="EMBL" id="MFM9648711.1"/>
    </source>
</evidence>
<evidence type="ECO:0000313" key="3">
    <source>
        <dbReference type="Proteomes" id="UP001631993"/>
    </source>
</evidence>
<dbReference type="RefSeq" id="WP_369278552.1">
    <property type="nucleotide sequence ID" value="NZ_JBJVMW010000007.1"/>
</dbReference>
<keyword evidence="3" id="KW-1185">Reference proteome</keyword>
<dbReference type="Proteomes" id="UP001631993">
    <property type="component" value="Unassembled WGS sequence"/>
</dbReference>
<organism evidence="2 3">
    <name type="scientific">Streptomyces galilaeus</name>
    <dbReference type="NCBI Taxonomy" id="33899"/>
    <lineage>
        <taxon>Bacteria</taxon>
        <taxon>Bacillati</taxon>
        <taxon>Actinomycetota</taxon>
        <taxon>Actinomycetes</taxon>
        <taxon>Kitasatosporales</taxon>
        <taxon>Streptomycetaceae</taxon>
        <taxon>Streptomyces</taxon>
    </lineage>
</organism>
<comment type="caution">
    <text evidence="2">The sequence shown here is derived from an EMBL/GenBank/DDBJ whole genome shotgun (WGS) entry which is preliminary data.</text>
</comment>
<name>A0ABW9IJP3_STRGJ</name>
<evidence type="ECO:0008006" key="4">
    <source>
        <dbReference type="Google" id="ProtNLM"/>
    </source>
</evidence>
<accession>A0ABW9IJP3</accession>
<feature type="compositionally biased region" description="Low complexity" evidence="1">
    <location>
        <begin position="167"/>
        <end position="181"/>
    </location>
</feature>
<reference evidence="2 3" key="1">
    <citation type="submission" date="2024-12" db="EMBL/GenBank/DDBJ databases">
        <title>Forecasting of Potato common scab and diversities of Pathogenic streptomyces spp. in china.</title>
        <authorList>
            <person name="Handique U."/>
            <person name="Wu J."/>
        </authorList>
    </citation>
    <scope>NUCLEOTIDE SEQUENCE [LARGE SCALE GENOMIC DNA]</scope>
    <source>
        <strain evidence="2 3">ZRIMU1585</strain>
    </source>
</reference>
<dbReference type="EMBL" id="JBJVNE010000010">
    <property type="protein sequence ID" value="MFM9648711.1"/>
    <property type="molecule type" value="Genomic_DNA"/>
</dbReference>
<feature type="region of interest" description="Disordered" evidence="1">
    <location>
        <begin position="334"/>
        <end position="360"/>
    </location>
</feature>
<feature type="region of interest" description="Disordered" evidence="1">
    <location>
        <begin position="262"/>
        <end position="292"/>
    </location>
</feature>
<sequence length="360" mass="38901">MIYRHHIAPSHAFSQYSHDIIRHPRLSSDSVRLLTWQLSLPEGARESLSRTAERASIGATAFTRAKRQLKCEGFVHERRVQGPGGQWATQQLISNVPLSPAEAAKILARMPVGPDGGATTERVSPQLAPGRRISTVGEPTAPLPDGHPLADTPRDISNRPPNPPERTAPTAAESAEPAQPTLGSEQFLEEARDLVSAYPQLSSALLHIPRPMYPELAHLTARWLEAGHPPTAIRTHILRGLPDDAVVRRPGGLLRHLLRDVPPAPVSASPTRTQDAWEATGAPDASPAPFSAGPRLSARLTGTRECEGRHLQTRLFRPIDKESLCPECTAHLTSPTPPVFGRPTAQAPANSALADIRAPQ</sequence>
<proteinExistence type="predicted"/>
<protein>
    <recommendedName>
        <fullName evidence="4">Helix-turn-helix domain-containing protein</fullName>
    </recommendedName>
</protein>
<feature type="region of interest" description="Disordered" evidence="1">
    <location>
        <begin position="112"/>
        <end position="181"/>
    </location>
</feature>